<dbReference type="SUPFAM" id="SSF82866">
    <property type="entry name" value="Multidrug efflux transporter AcrB transmembrane domain"/>
    <property type="match status" value="2"/>
</dbReference>
<proteinExistence type="predicted"/>
<feature type="domain" description="SSD" evidence="7">
    <location>
        <begin position="223"/>
        <end position="341"/>
    </location>
</feature>
<feature type="transmembrane region" description="Helical" evidence="6">
    <location>
        <begin position="242"/>
        <end position="266"/>
    </location>
</feature>
<dbReference type="Gene3D" id="1.20.1640.10">
    <property type="entry name" value="Multidrug efflux transporter AcrB transmembrane domain"/>
    <property type="match status" value="2"/>
</dbReference>
<evidence type="ECO:0000256" key="3">
    <source>
        <dbReference type="ARBA" id="ARBA00022692"/>
    </source>
</evidence>
<evidence type="ECO:0000313" key="9">
    <source>
        <dbReference type="Proteomes" id="UP001310248"/>
    </source>
</evidence>
<dbReference type="PANTHER" id="PTHR33406:SF12">
    <property type="entry name" value="BLR2997 PROTEIN"/>
    <property type="match status" value="1"/>
</dbReference>
<protein>
    <submittedName>
        <fullName evidence="8">MMPL family transporter</fullName>
    </submittedName>
</protein>
<feature type="transmembrane region" description="Helical" evidence="6">
    <location>
        <begin position="637"/>
        <end position="654"/>
    </location>
</feature>
<feature type="transmembrane region" description="Helical" evidence="6">
    <location>
        <begin position="666"/>
        <end position="686"/>
    </location>
</feature>
<evidence type="ECO:0000256" key="4">
    <source>
        <dbReference type="ARBA" id="ARBA00022989"/>
    </source>
</evidence>
<dbReference type="Proteomes" id="UP001310248">
    <property type="component" value="Unassembled WGS sequence"/>
</dbReference>
<dbReference type="RefSeq" id="WP_329775032.1">
    <property type="nucleotide sequence ID" value="NZ_JAYDYW010000006.1"/>
</dbReference>
<reference evidence="9" key="1">
    <citation type="submission" date="2023-07" db="EMBL/GenBank/DDBJ databases">
        <title>Draft genome sequence of Agarivorans aestuarii strain ZMCS4, a CAZymes producing bacteria isolated from the marine brown algae Clodostephus spongiosus.</title>
        <authorList>
            <person name="Lorente B."/>
            <person name="Cabral C."/>
            <person name="Frias J."/>
            <person name="Faria J."/>
            <person name="Toubarro D."/>
        </authorList>
    </citation>
    <scope>NUCLEOTIDE SEQUENCE [LARGE SCALE GENOMIC DNA]</scope>
    <source>
        <strain evidence="9">ZMCS4</strain>
    </source>
</reference>
<gene>
    <name evidence="8" type="ORF">SNR37_003211</name>
</gene>
<feature type="transmembrane region" description="Helical" evidence="6">
    <location>
        <begin position="316"/>
        <end position="339"/>
    </location>
</feature>
<feature type="transmembrane region" description="Helical" evidence="6">
    <location>
        <begin position="215"/>
        <end position="236"/>
    </location>
</feature>
<evidence type="ECO:0000313" key="8">
    <source>
        <dbReference type="EMBL" id="MEE1673784.1"/>
    </source>
</evidence>
<dbReference type="InterPro" id="IPR000731">
    <property type="entry name" value="SSD"/>
</dbReference>
<dbReference type="PROSITE" id="PS50156">
    <property type="entry name" value="SSD"/>
    <property type="match status" value="1"/>
</dbReference>
<dbReference type="InterPro" id="IPR004869">
    <property type="entry name" value="MMPL_dom"/>
</dbReference>
<evidence type="ECO:0000256" key="2">
    <source>
        <dbReference type="ARBA" id="ARBA00022475"/>
    </source>
</evidence>
<evidence type="ECO:0000256" key="6">
    <source>
        <dbReference type="SAM" id="Phobius"/>
    </source>
</evidence>
<dbReference type="Pfam" id="PF03176">
    <property type="entry name" value="MMPL"/>
    <property type="match status" value="1"/>
</dbReference>
<dbReference type="EMBL" id="JAYDYW010000006">
    <property type="protein sequence ID" value="MEE1673784.1"/>
    <property type="molecule type" value="Genomic_DNA"/>
</dbReference>
<name>A0ABU7G316_9ALTE</name>
<feature type="transmembrane region" description="Helical" evidence="6">
    <location>
        <begin position="594"/>
        <end position="616"/>
    </location>
</feature>
<keyword evidence="4 6" id="KW-1133">Transmembrane helix</keyword>
<accession>A0ABU7G316</accession>
<feature type="transmembrane region" description="Helical" evidence="6">
    <location>
        <begin position="190"/>
        <end position="208"/>
    </location>
</feature>
<keyword evidence="2" id="KW-1003">Cell membrane</keyword>
<evidence type="ECO:0000259" key="7">
    <source>
        <dbReference type="PROSITE" id="PS50156"/>
    </source>
</evidence>
<feature type="transmembrane region" description="Helical" evidence="6">
    <location>
        <begin position="567"/>
        <end position="588"/>
    </location>
</feature>
<comment type="caution">
    <text evidence="8">The sequence shown here is derived from an EMBL/GenBank/DDBJ whole genome shotgun (WGS) entry which is preliminary data.</text>
</comment>
<feature type="transmembrane region" description="Helical" evidence="6">
    <location>
        <begin position="365"/>
        <end position="384"/>
    </location>
</feature>
<keyword evidence="9" id="KW-1185">Reference proteome</keyword>
<evidence type="ECO:0000256" key="1">
    <source>
        <dbReference type="ARBA" id="ARBA00004651"/>
    </source>
</evidence>
<dbReference type="InterPro" id="IPR050545">
    <property type="entry name" value="Mycobact_MmpL"/>
</dbReference>
<keyword evidence="5 6" id="KW-0472">Membrane</keyword>
<dbReference type="PANTHER" id="PTHR33406">
    <property type="entry name" value="MEMBRANE PROTEIN MJ1562-RELATED"/>
    <property type="match status" value="1"/>
</dbReference>
<sequence>MQHTKATMFILSMQHAWVKVGWLLLLIIALLGLPKLNLQPSIQAYFSKTDPELIALNKFEQQFGAATNLQLLLTSAKGWDSPNQQALLQSVSQRLLLLNGVEALSPSTALALQSALPPTLAKQVVSDDGLSVLLSLNVAPTIAEQAKRVPELFSQLDSVLQAFAAEGISYQYAGELALSQQYLKVLKHDLSWFAPALVLSFALLFSLVIRNMRWLAAMASCALFSLLLTLGLSGWLGLKLAAISAFIPLVIISLIMAYCSHLYFAWREQLATSNESYQAILRALEHKFSPLLWGALTTAAGFLLLTLSPSPPIADFGLMVAFAVLINGLACCSLLPWWLKGVASSEKVSSTQSAKLVNFTYLLKYRSGILLVALFVSLASGWAVSQLRFDDDPLSYFTADNDFSVSRDKLQQQFLGLHNLRYQLIDQSDEPLARSEPLTRLLSYLNQQTEVRQVSSKHDWLDWFEQDPTAMMSMSAVQQSGLDLANQAELLTVWLQPLSNRQLIEFEQRVAQWAASEQIQLSPAYSSNLIFAKFNQANGQAMLLSFSLAFMLVALVVLVLKRSAYLMMLALAANAIPLLWVFAAWQLFGQHLSLGSAVVMGMMLGIIVDDSLHILLKVDPIRGGTQLQQGMASITPALLLTSGALIIGFALAYLSDFLPIQQMGLLSALTLLLALLVDLLILPLCLPGAKRSQAAKLRGQS</sequence>
<feature type="transmembrane region" description="Helical" evidence="6">
    <location>
        <begin position="291"/>
        <end position="310"/>
    </location>
</feature>
<feature type="transmembrane region" description="Helical" evidence="6">
    <location>
        <begin position="541"/>
        <end position="560"/>
    </location>
</feature>
<comment type="subcellular location">
    <subcellularLocation>
        <location evidence="1">Cell membrane</location>
        <topology evidence="1">Multi-pass membrane protein</topology>
    </subcellularLocation>
</comment>
<organism evidence="8 9">
    <name type="scientific">Agarivorans aestuarii</name>
    <dbReference type="NCBI Taxonomy" id="1563703"/>
    <lineage>
        <taxon>Bacteria</taxon>
        <taxon>Pseudomonadati</taxon>
        <taxon>Pseudomonadota</taxon>
        <taxon>Gammaproteobacteria</taxon>
        <taxon>Alteromonadales</taxon>
        <taxon>Alteromonadaceae</taxon>
        <taxon>Agarivorans</taxon>
    </lineage>
</organism>
<keyword evidence="3 6" id="KW-0812">Transmembrane</keyword>
<evidence type="ECO:0000256" key="5">
    <source>
        <dbReference type="ARBA" id="ARBA00023136"/>
    </source>
</evidence>